<keyword evidence="2" id="KW-0479">Metal-binding</keyword>
<dbReference type="InterPro" id="IPR002888">
    <property type="entry name" value="2Fe-2S-bd"/>
</dbReference>
<evidence type="ECO:0000313" key="7">
    <source>
        <dbReference type="EMBL" id="CAB4707626.1"/>
    </source>
</evidence>
<evidence type="ECO:0000256" key="1">
    <source>
        <dbReference type="ARBA" id="ARBA00022714"/>
    </source>
</evidence>
<dbReference type="AlphaFoldDB" id="A0A6J6PFW2"/>
<sequence>MMIQAADLLSSNKNPSEDEIRTAMNGHLCRCGTYPRILTAIQQAAAAMRKAGA</sequence>
<evidence type="ECO:0000259" key="5">
    <source>
        <dbReference type="Pfam" id="PF01799"/>
    </source>
</evidence>
<dbReference type="SUPFAM" id="SSF47741">
    <property type="entry name" value="CO dehydrogenase ISP C-domain like"/>
    <property type="match status" value="1"/>
</dbReference>
<gene>
    <name evidence="6" type="ORF">UFOPK2399_01122</name>
    <name evidence="7" type="ORF">UFOPK2399_01778</name>
</gene>
<feature type="domain" description="[2Fe-2S]-binding" evidence="5">
    <location>
        <begin position="1"/>
        <end position="42"/>
    </location>
</feature>
<reference evidence="6" key="1">
    <citation type="submission" date="2020-05" db="EMBL/GenBank/DDBJ databases">
        <authorList>
            <person name="Chiriac C."/>
            <person name="Salcher M."/>
            <person name="Ghai R."/>
            <person name="Kavagutti S V."/>
        </authorList>
    </citation>
    <scope>NUCLEOTIDE SEQUENCE</scope>
</reference>
<name>A0A6J6PFW2_9ZZZZ</name>
<evidence type="ECO:0000256" key="2">
    <source>
        <dbReference type="ARBA" id="ARBA00022723"/>
    </source>
</evidence>
<keyword evidence="3" id="KW-0408">Iron</keyword>
<dbReference type="GO" id="GO:0046872">
    <property type="term" value="F:metal ion binding"/>
    <property type="evidence" value="ECO:0007669"/>
    <property type="project" value="UniProtKB-KW"/>
</dbReference>
<protein>
    <submittedName>
        <fullName evidence="6">Unannotated protein</fullName>
    </submittedName>
</protein>
<keyword evidence="4" id="KW-0411">Iron-sulfur</keyword>
<dbReference type="EMBL" id="CAEZXP010000003">
    <property type="protein sequence ID" value="CAB4697556.1"/>
    <property type="molecule type" value="Genomic_DNA"/>
</dbReference>
<dbReference type="Pfam" id="PF01799">
    <property type="entry name" value="Fer2_2"/>
    <property type="match status" value="1"/>
</dbReference>
<proteinExistence type="predicted"/>
<dbReference type="PANTHER" id="PTHR44379">
    <property type="entry name" value="OXIDOREDUCTASE WITH IRON-SULFUR SUBUNIT"/>
    <property type="match status" value="1"/>
</dbReference>
<dbReference type="Gene3D" id="1.10.150.120">
    <property type="entry name" value="[2Fe-2S]-binding domain"/>
    <property type="match status" value="1"/>
</dbReference>
<dbReference type="EMBL" id="CAEZXP010000008">
    <property type="protein sequence ID" value="CAB4707626.1"/>
    <property type="molecule type" value="Genomic_DNA"/>
</dbReference>
<keyword evidence="1" id="KW-0001">2Fe-2S</keyword>
<dbReference type="InterPro" id="IPR036884">
    <property type="entry name" value="2Fe-2S-bd_dom_sf"/>
</dbReference>
<evidence type="ECO:0000313" key="6">
    <source>
        <dbReference type="EMBL" id="CAB4697556.1"/>
    </source>
</evidence>
<dbReference type="GO" id="GO:0016491">
    <property type="term" value="F:oxidoreductase activity"/>
    <property type="evidence" value="ECO:0007669"/>
    <property type="project" value="InterPro"/>
</dbReference>
<accession>A0A6J6PFW2</accession>
<evidence type="ECO:0000256" key="4">
    <source>
        <dbReference type="ARBA" id="ARBA00023014"/>
    </source>
</evidence>
<evidence type="ECO:0000256" key="3">
    <source>
        <dbReference type="ARBA" id="ARBA00023004"/>
    </source>
</evidence>
<dbReference type="PANTHER" id="PTHR44379:SF2">
    <property type="entry name" value="BLR6218 PROTEIN"/>
    <property type="match status" value="1"/>
</dbReference>
<dbReference type="GO" id="GO:0051537">
    <property type="term" value="F:2 iron, 2 sulfur cluster binding"/>
    <property type="evidence" value="ECO:0007669"/>
    <property type="project" value="UniProtKB-KW"/>
</dbReference>
<dbReference type="InterPro" id="IPR051452">
    <property type="entry name" value="Diverse_Oxidoreductases"/>
</dbReference>
<organism evidence="6">
    <name type="scientific">freshwater metagenome</name>
    <dbReference type="NCBI Taxonomy" id="449393"/>
    <lineage>
        <taxon>unclassified sequences</taxon>
        <taxon>metagenomes</taxon>
        <taxon>ecological metagenomes</taxon>
    </lineage>
</organism>